<dbReference type="GO" id="GO:0004540">
    <property type="term" value="F:RNA nuclease activity"/>
    <property type="evidence" value="ECO:0007669"/>
    <property type="project" value="InterPro"/>
</dbReference>
<dbReference type="RefSeq" id="WP_111957009.1">
    <property type="nucleotide sequence ID" value="NZ_CP036313.1"/>
</dbReference>
<evidence type="ECO:0000256" key="1">
    <source>
        <dbReference type="ARBA" id="ARBA00022649"/>
    </source>
</evidence>
<dbReference type="Pfam" id="PF01934">
    <property type="entry name" value="HepT-like"/>
    <property type="match status" value="1"/>
</dbReference>
<organism evidence="6 7">
    <name type="scientific">Desulfobacter hydrogenophilus</name>
    <dbReference type="NCBI Taxonomy" id="2291"/>
    <lineage>
        <taxon>Bacteria</taxon>
        <taxon>Pseudomonadati</taxon>
        <taxon>Thermodesulfobacteriota</taxon>
        <taxon>Desulfobacteria</taxon>
        <taxon>Desulfobacterales</taxon>
        <taxon>Desulfobacteraceae</taxon>
        <taxon>Desulfobacter</taxon>
    </lineage>
</organism>
<dbReference type="InterPro" id="IPR008201">
    <property type="entry name" value="HepT-like"/>
</dbReference>
<dbReference type="PANTHER" id="PTHR33397">
    <property type="entry name" value="UPF0331 PROTEIN YUTE"/>
    <property type="match status" value="1"/>
</dbReference>
<dbReference type="OrthoDB" id="5368533at2"/>
<dbReference type="Proteomes" id="UP000293902">
    <property type="component" value="Chromosome"/>
</dbReference>
<evidence type="ECO:0000313" key="6">
    <source>
        <dbReference type="EMBL" id="RAM01679.1"/>
    </source>
</evidence>
<dbReference type="Proteomes" id="UP000248798">
    <property type="component" value="Unassembled WGS sequence"/>
</dbReference>
<proteinExistence type="inferred from homology"/>
<keyword evidence="3" id="KW-0378">Hydrolase</keyword>
<reference evidence="6 7" key="1">
    <citation type="submission" date="2018-06" db="EMBL/GenBank/DDBJ databases">
        <title>Complete Genome Sequence of Desulfobacter hydrogenophilus (DSM3380).</title>
        <authorList>
            <person name="Marietou A."/>
            <person name="Schreiber L."/>
            <person name="Marshall I."/>
            <person name="Jorgensen B."/>
        </authorList>
    </citation>
    <scope>NUCLEOTIDE SEQUENCE [LARGE SCALE GENOMIC DNA]</scope>
    <source>
        <strain evidence="6 7">DSM 3380</strain>
    </source>
</reference>
<keyword evidence="8" id="KW-1185">Reference proteome</keyword>
<evidence type="ECO:0000313" key="7">
    <source>
        <dbReference type="Proteomes" id="UP000248798"/>
    </source>
</evidence>
<evidence type="ECO:0000256" key="2">
    <source>
        <dbReference type="ARBA" id="ARBA00022722"/>
    </source>
</evidence>
<accession>A0A328FBK5</accession>
<comment type="similarity">
    <text evidence="4">Belongs to the HepT RNase toxin family.</text>
</comment>
<evidence type="ECO:0000313" key="5">
    <source>
        <dbReference type="EMBL" id="QBH13734.1"/>
    </source>
</evidence>
<protein>
    <submittedName>
        <fullName evidence="6">DUF86 domain-containing protein</fullName>
    </submittedName>
</protein>
<dbReference type="NCBIfam" id="NF047751">
    <property type="entry name" value="HepT_toxin"/>
    <property type="match status" value="1"/>
</dbReference>
<reference evidence="5 8" key="2">
    <citation type="submission" date="2019-02" db="EMBL/GenBank/DDBJ databases">
        <title>Complete genome sequence of Desulfobacter hydrogenophilus AcRS1.</title>
        <authorList>
            <person name="Marietou A."/>
            <person name="Lund M.B."/>
            <person name="Marshall I.P.G."/>
            <person name="Schreiber L."/>
            <person name="Jorgensen B."/>
        </authorList>
    </citation>
    <scope>NUCLEOTIDE SEQUENCE [LARGE SCALE GENOMIC DNA]</scope>
    <source>
        <strain evidence="5 8">AcRS1</strain>
    </source>
</reference>
<dbReference type="InterPro" id="IPR052379">
    <property type="entry name" value="Type_VII_TA_RNase"/>
</dbReference>
<evidence type="ECO:0000313" key="8">
    <source>
        <dbReference type="Proteomes" id="UP000293902"/>
    </source>
</evidence>
<dbReference type="PANTHER" id="PTHR33397:SF5">
    <property type="entry name" value="RNASE YUTE-RELATED"/>
    <property type="match status" value="1"/>
</dbReference>
<dbReference type="Gene3D" id="1.20.120.580">
    <property type="entry name" value="bsu32300-like"/>
    <property type="match status" value="1"/>
</dbReference>
<dbReference type="GO" id="GO:0016787">
    <property type="term" value="F:hydrolase activity"/>
    <property type="evidence" value="ECO:0007669"/>
    <property type="project" value="UniProtKB-KW"/>
</dbReference>
<dbReference type="AlphaFoldDB" id="A0A328FBK5"/>
<sequence length="137" mass="15886">MERVIQKIGRINEYMKIIDMLKYERDVKFDKDPIYRGAMLHYLYLLTDTCIALAEMVIKKKNLRIPQSYAEAFDILGESGVLDSEFAYSFAKIAGFRNFLAHDYETIDSGIICTKILASLTDIHSYIRQIQKSCDLK</sequence>
<dbReference type="EMBL" id="CP036313">
    <property type="protein sequence ID" value="QBH13734.1"/>
    <property type="molecule type" value="Genomic_DNA"/>
</dbReference>
<keyword evidence="2" id="KW-0540">Nuclease</keyword>
<keyword evidence="1" id="KW-1277">Toxin-antitoxin system</keyword>
<evidence type="ECO:0000256" key="4">
    <source>
        <dbReference type="ARBA" id="ARBA00024207"/>
    </source>
</evidence>
<name>A0A328FBK5_9BACT</name>
<dbReference type="EMBL" id="QLNI01000023">
    <property type="protein sequence ID" value="RAM01679.1"/>
    <property type="molecule type" value="Genomic_DNA"/>
</dbReference>
<dbReference type="GO" id="GO:0110001">
    <property type="term" value="C:toxin-antitoxin complex"/>
    <property type="evidence" value="ECO:0007669"/>
    <property type="project" value="InterPro"/>
</dbReference>
<dbReference type="InterPro" id="IPR037038">
    <property type="entry name" value="HepT-like_sf"/>
</dbReference>
<evidence type="ECO:0000256" key="3">
    <source>
        <dbReference type="ARBA" id="ARBA00022801"/>
    </source>
</evidence>
<gene>
    <name evidence="6" type="ORF">DO021_12120</name>
    <name evidence="5" type="ORF">EYB58_12870</name>
</gene>